<evidence type="ECO:0000313" key="2">
    <source>
        <dbReference type="Proteomes" id="UP000823860"/>
    </source>
</evidence>
<dbReference type="AlphaFoldDB" id="A0A9D2KT75"/>
<dbReference type="PIRSF" id="PIRSF039032">
    <property type="entry name" value="HigB-2"/>
    <property type="match status" value="1"/>
</dbReference>
<reference evidence="1" key="2">
    <citation type="submission" date="2021-04" db="EMBL/GenBank/DDBJ databases">
        <authorList>
            <person name="Gilroy R."/>
        </authorList>
    </citation>
    <scope>NUCLEOTIDE SEQUENCE</scope>
    <source>
        <strain evidence="1">ChiHecec1B25-7008</strain>
    </source>
</reference>
<dbReference type="Proteomes" id="UP000823860">
    <property type="component" value="Unassembled WGS sequence"/>
</dbReference>
<sequence length="116" mass="13115">MKPKILPLPTFMRETKRLLKRYRSLWKDLEALQEELLANPTLGTDLGRGLRKVRMRISSKGKGKSGGARVITFTVIASVDETTINLLYIYDKSERENISPKEIDALLIANGFIAQP</sequence>
<name>A0A9D2KT75_9BACE</name>
<reference evidence="1" key="1">
    <citation type="journal article" date="2021" name="PeerJ">
        <title>Extensive microbial diversity within the chicken gut microbiome revealed by metagenomics and culture.</title>
        <authorList>
            <person name="Gilroy R."/>
            <person name="Ravi A."/>
            <person name="Getino M."/>
            <person name="Pursley I."/>
            <person name="Horton D.L."/>
            <person name="Alikhan N.F."/>
            <person name="Baker D."/>
            <person name="Gharbi K."/>
            <person name="Hall N."/>
            <person name="Watson M."/>
            <person name="Adriaenssens E.M."/>
            <person name="Foster-Nyarko E."/>
            <person name="Jarju S."/>
            <person name="Secka A."/>
            <person name="Antonio M."/>
            <person name="Oren A."/>
            <person name="Chaudhuri R.R."/>
            <person name="La Ragione R."/>
            <person name="Hildebrand F."/>
            <person name="Pallen M.J."/>
        </authorList>
    </citation>
    <scope>NUCLEOTIDE SEQUENCE</scope>
    <source>
        <strain evidence="1">ChiHecec1B25-7008</strain>
    </source>
</reference>
<protein>
    <submittedName>
        <fullName evidence="1">Type II toxin-antitoxin system RelE/ParE family toxin</fullName>
    </submittedName>
</protein>
<dbReference type="EMBL" id="DWZE01000001">
    <property type="protein sequence ID" value="HJA82355.1"/>
    <property type="molecule type" value="Genomic_DNA"/>
</dbReference>
<comment type="caution">
    <text evidence="1">The sequence shown here is derived from an EMBL/GenBank/DDBJ whole genome shotgun (WGS) entry which is preliminary data.</text>
</comment>
<evidence type="ECO:0000313" key="1">
    <source>
        <dbReference type="EMBL" id="HJA82355.1"/>
    </source>
</evidence>
<gene>
    <name evidence="1" type="ORF">H9785_00040</name>
</gene>
<dbReference type="InterPro" id="IPR009387">
    <property type="entry name" value="HigB-2"/>
</dbReference>
<organism evidence="1 2">
    <name type="scientific">Candidatus Bacteroides intestinavium</name>
    <dbReference type="NCBI Taxonomy" id="2838469"/>
    <lineage>
        <taxon>Bacteria</taxon>
        <taxon>Pseudomonadati</taxon>
        <taxon>Bacteroidota</taxon>
        <taxon>Bacteroidia</taxon>
        <taxon>Bacteroidales</taxon>
        <taxon>Bacteroidaceae</taxon>
        <taxon>Bacteroides</taxon>
    </lineage>
</organism>
<dbReference type="Pfam" id="PF06296">
    <property type="entry name" value="RelE"/>
    <property type="match status" value="1"/>
</dbReference>
<proteinExistence type="predicted"/>
<accession>A0A9D2KT75</accession>